<dbReference type="EMBL" id="JAJSOF020000031">
    <property type="protein sequence ID" value="KAJ4430723.1"/>
    <property type="molecule type" value="Genomic_DNA"/>
</dbReference>
<organism evidence="1 2">
    <name type="scientific">Periplaneta americana</name>
    <name type="common">American cockroach</name>
    <name type="synonym">Blatta americana</name>
    <dbReference type="NCBI Taxonomy" id="6978"/>
    <lineage>
        <taxon>Eukaryota</taxon>
        <taxon>Metazoa</taxon>
        <taxon>Ecdysozoa</taxon>
        <taxon>Arthropoda</taxon>
        <taxon>Hexapoda</taxon>
        <taxon>Insecta</taxon>
        <taxon>Pterygota</taxon>
        <taxon>Neoptera</taxon>
        <taxon>Polyneoptera</taxon>
        <taxon>Dictyoptera</taxon>
        <taxon>Blattodea</taxon>
        <taxon>Blattoidea</taxon>
        <taxon>Blattidae</taxon>
        <taxon>Blattinae</taxon>
        <taxon>Periplaneta</taxon>
    </lineage>
</organism>
<sequence length="83" mass="9342">MVGERKLKACKKAIMSLLAVGKEVTKAHLLDKSPKDNRGKQQNQKTIPITTVMQVKNHIASLPLKTSHYSSKKVYYLDAQLHI</sequence>
<comment type="caution">
    <text evidence="1">The sequence shown here is derived from an EMBL/GenBank/DDBJ whole genome shotgun (WGS) entry which is preliminary data.</text>
</comment>
<keyword evidence="2" id="KW-1185">Reference proteome</keyword>
<accession>A0ABQ8S9I7</accession>
<protein>
    <submittedName>
        <fullName evidence="1">Uncharacterized protein</fullName>
    </submittedName>
</protein>
<evidence type="ECO:0000313" key="2">
    <source>
        <dbReference type="Proteomes" id="UP001148838"/>
    </source>
</evidence>
<name>A0ABQ8S9I7_PERAM</name>
<evidence type="ECO:0000313" key="1">
    <source>
        <dbReference type="EMBL" id="KAJ4430723.1"/>
    </source>
</evidence>
<gene>
    <name evidence="1" type="ORF">ANN_19314</name>
</gene>
<reference evidence="1 2" key="1">
    <citation type="journal article" date="2022" name="Allergy">
        <title>Genome assembly and annotation of Periplaneta americana reveal a comprehensive cockroach allergen profile.</title>
        <authorList>
            <person name="Wang L."/>
            <person name="Xiong Q."/>
            <person name="Saelim N."/>
            <person name="Wang L."/>
            <person name="Nong W."/>
            <person name="Wan A.T."/>
            <person name="Shi M."/>
            <person name="Liu X."/>
            <person name="Cao Q."/>
            <person name="Hui J.H.L."/>
            <person name="Sookrung N."/>
            <person name="Leung T.F."/>
            <person name="Tungtrongchitr A."/>
            <person name="Tsui S.K.W."/>
        </authorList>
    </citation>
    <scope>NUCLEOTIDE SEQUENCE [LARGE SCALE GENOMIC DNA]</scope>
    <source>
        <strain evidence="1">PWHHKU_190912</strain>
    </source>
</reference>
<proteinExistence type="predicted"/>
<dbReference type="Proteomes" id="UP001148838">
    <property type="component" value="Unassembled WGS sequence"/>
</dbReference>